<dbReference type="Gene3D" id="2.40.128.130">
    <property type="entry name" value="Autotransporter beta-domain"/>
    <property type="match status" value="1"/>
</dbReference>
<feature type="compositionally biased region" description="Gly residues" evidence="1">
    <location>
        <begin position="69"/>
        <end position="125"/>
    </location>
</feature>
<dbReference type="Pfam" id="PF13018">
    <property type="entry name" value="ESPR"/>
    <property type="match status" value="1"/>
</dbReference>
<comment type="caution">
    <text evidence="3">The sequence shown here is derived from an EMBL/GenBank/DDBJ whole genome shotgun (WGS) entry which is preliminary data.</text>
</comment>
<name>A0ABV3QI01_9GAMM</name>
<evidence type="ECO:0000313" key="3">
    <source>
        <dbReference type="EMBL" id="MEW9573470.1"/>
    </source>
</evidence>
<evidence type="ECO:0000259" key="2">
    <source>
        <dbReference type="PROSITE" id="PS51208"/>
    </source>
</evidence>
<dbReference type="PROSITE" id="PS51208">
    <property type="entry name" value="AUTOTRANSPORTER"/>
    <property type="match status" value="1"/>
</dbReference>
<feature type="compositionally biased region" description="Gly residues" evidence="1">
    <location>
        <begin position="607"/>
        <end position="629"/>
    </location>
</feature>
<organism evidence="3 4">
    <name type="scientific">Rhodanobacter lycopersici</name>
    <dbReference type="NCBI Taxonomy" id="3162487"/>
    <lineage>
        <taxon>Bacteria</taxon>
        <taxon>Pseudomonadati</taxon>
        <taxon>Pseudomonadota</taxon>
        <taxon>Gammaproteobacteria</taxon>
        <taxon>Lysobacterales</taxon>
        <taxon>Rhodanobacteraceae</taxon>
        <taxon>Rhodanobacter</taxon>
    </lineage>
</organism>
<feature type="region of interest" description="Disordered" evidence="1">
    <location>
        <begin position="64"/>
        <end position="125"/>
    </location>
</feature>
<dbReference type="PRINTS" id="PR01228">
    <property type="entry name" value="EGGSHELL"/>
</dbReference>
<accession>A0ABV3QI01</accession>
<dbReference type="RefSeq" id="WP_367855527.1">
    <property type="nucleotide sequence ID" value="NZ_JBFOHK010000005.1"/>
</dbReference>
<evidence type="ECO:0000256" key="1">
    <source>
        <dbReference type="SAM" id="MobiDB-lite"/>
    </source>
</evidence>
<dbReference type="SMART" id="SM00869">
    <property type="entry name" value="Autotransporter"/>
    <property type="match status" value="1"/>
</dbReference>
<feature type="domain" description="Autotransporter" evidence="2">
    <location>
        <begin position="1237"/>
        <end position="1514"/>
    </location>
</feature>
<sequence length="1514" mass="141285">MNRIYRLVWNRALRVLQVASEFAQSHDGGATGAGESPLRRRPLTLACALALGVALSATPQHAMAQTAGTSGGGASGATGGTGSTGSNAGGNGATSSGSGGAGGGAYGSGGQGGVRDGNTGGGSSTSGGGGGGIGYGYGAWNSGGGGGGGGGLGTAGIGGGGGGGSSGGTNGGGGGGGGGLGATYNGTATTSASITGGAGGIGANGGGGGSNAGGGGGGGGGGAGALLAASGSLTNTTTIAGGAGGAGGTAPYPASGGGGGGGGAGLLMGASSTLDNLGTIKGGNGGTGQQRIGGGGAGIYAAGGNTIDNHGTISGGLNGGGAGQYAAAILFNGTGSTLNLYAGSTINGALQLLGGSSATIAAQDSGLTLSSNIVLGSSSNVTLDTSTASFSVSGNVGGSGSVILQGSNRMTYTGTSTGPNWLAVSGSSLQVGNGTTAGSITGNTGSTGSGSNGTAGQAGTYGAGGTNGGTGGTGTAGGTGGAGATGRVAVTGYSGAILTVAAGGTVAGGLGGTGGGANGGAGGSGGSGGTGGGTYGNGGAGGNGSNGGVGGTGGDGSTGVSGTGFALTNAGSIAGGNGGAGGSANGGAGGNGGSTFPMPIIISNGVGGNGGNGGTGGTGGTGGNGGVGIDGSRFTLTNTGSITGGNGGAGGGASGGGAGVGYINPITLGYSGSNGSAGANGSHGGGGNGGAGVVSTGGSSITNAGSISGGLSGAGGTRADAVDLSGGGNTLTLESGYSFTGNVVSTSGSTNGGDTLALGGNGTTGTFDLTQIVTTLPTYQSGKVQYYGFANLAKTGTSTWIVTGGTTSTAAWTINGGTLQVGNGTTDGALGTGNIANNAALAFDNTADTTVAGNISGTGSLAQRGSGTLILTGINTYTGGTTISNGTLQVGNGTTDGALGTGNIANNAALVFDNTAGTTVAGNISGTGSLTLQGSGTLTLSGVNTYTGGTTISNGTLVFDQANDGTFSSAISGSGRFAKAGAGTLILDGNSGAFTGNTTVQAGTLEVGDAATPSAVLGGNVAVGSGGTLRGHGTIGGNVGNDGTVWAGGSIGTLTINGNYTQTAQGVLEVEATPDAQTSLLAISGTATLAGSALVLADSGNWAPRTDYTILTAASGVSGQFASASVNLAFLAPVLTYAPNAVTLSLERNDINFNSVVQTSNQRAVATAADPLGFGNPVYDALVVLDAATARRAFDQLSGEIHASTRTAIADNDHYVRDAINQHLAGQSNDADGLDVTDADGVTAWTAAWGHWGNHDGDGNASTLDDNGSGLLFGADMPVGGTARVGAVMGTGQGTARVDALGSSAHVIDQHLGIYGSTQTGALLWQGAAIYGWQKVDTNRPVDFGTFDGTAVSSYRAHTAQAYVDASLPFVQGSTTLAPFVNLAVERLGTPDVQENGTPMALDVAAQDSTLGYGTLGLRAAFDLGTPDHGLHAHASLGWQHAWGDTLPVDTMHFESGGDSFAIAGLPVLRNAGVFTTGLSFTVAPSVSVDGSYQGQFGQHTKDQSARISLDWKF</sequence>
<dbReference type="InterPro" id="IPR024973">
    <property type="entry name" value="ESPR"/>
</dbReference>
<proteinExistence type="predicted"/>
<reference evidence="3 4" key="1">
    <citation type="submission" date="2024-06" db="EMBL/GenBank/DDBJ databases">
        <authorList>
            <person name="Woo H."/>
        </authorList>
    </citation>
    <scope>NUCLEOTIDE SEQUENCE [LARGE SCALE GENOMIC DNA]</scope>
    <source>
        <strain evidence="3 4">Si-c</strain>
    </source>
</reference>
<keyword evidence="4" id="KW-1185">Reference proteome</keyword>
<dbReference type="Proteomes" id="UP001556220">
    <property type="component" value="Unassembled WGS sequence"/>
</dbReference>
<protein>
    <submittedName>
        <fullName evidence="3">Autotransporter domain-containing protein</fullName>
    </submittedName>
</protein>
<evidence type="ECO:0000313" key="4">
    <source>
        <dbReference type="Proteomes" id="UP001556220"/>
    </source>
</evidence>
<dbReference type="InterPro" id="IPR036709">
    <property type="entry name" value="Autotransporte_beta_dom_sf"/>
</dbReference>
<dbReference type="Pfam" id="PF03797">
    <property type="entry name" value="Autotransporter"/>
    <property type="match status" value="1"/>
</dbReference>
<feature type="region of interest" description="Disordered" evidence="1">
    <location>
        <begin position="607"/>
        <end position="632"/>
    </location>
</feature>
<dbReference type="SUPFAM" id="SSF103515">
    <property type="entry name" value="Autotransporter"/>
    <property type="match status" value="1"/>
</dbReference>
<gene>
    <name evidence="3" type="ORF">ABQJ54_17075</name>
</gene>
<dbReference type="EMBL" id="JBFOHK010000005">
    <property type="protein sequence ID" value="MEW9573470.1"/>
    <property type="molecule type" value="Genomic_DNA"/>
</dbReference>
<dbReference type="InterPro" id="IPR005546">
    <property type="entry name" value="Autotransporte_beta"/>
</dbReference>